<sequence length="81" mass="9565">MYVAKSYVTQFKYDFNENAEFNAISIRNCRSLVLKNVDQPLLYPKGRTEMMDLLKFIPPSKHDCCRNLKINPIDDGFYRLI</sequence>
<reference evidence="1" key="1">
    <citation type="submission" date="2021-10" db="EMBL/GenBank/DDBJ databases">
        <title>Melipona bicolor Genome sequencing and assembly.</title>
        <authorList>
            <person name="Araujo N.S."/>
            <person name="Arias M.C."/>
        </authorList>
    </citation>
    <scope>NUCLEOTIDE SEQUENCE</scope>
    <source>
        <strain evidence="1">USP_2M_L1-L4_2017</strain>
        <tissue evidence="1">Whole body</tissue>
    </source>
</reference>
<dbReference type="Proteomes" id="UP001177670">
    <property type="component" value="Unassembled WGS sequence"/>
</dbReference>
<keyword evidence="2" id="KW-1185">Reference proteome</keyword>
<dbReference type="EMBL" id="JAHYIQ010000003">
    <property type="protein sequence ID" value="KAK1134332.1"/>
    <property type="molecule type" value="Genomic_DNA"/>
</dbReference>
<proteinExistence type="predicted"/>
<gene>
    <name evidence="1" type="ORF">K0M31_012104</name>
</gene>
<comment type="caution">
    <text evidence="1">The sequence shown here is derived from an EMBL/GenBank/DDBJ whole genome shotgun (WGS) entry which is preliminary data.</text>
</comment>
<accession>A0AA40KVF4</accession>
<name>A0AA40KVF4_9HYME</name>
<evidence type="ECO:0000313" key="2">
    <source>
        <dbReference type="Proteomes" id="UP001177670"/>
    </source>
</evidence>
<organism evidence="1 2">
    <name type="scientific">Melipona bicolor</name>
    <dbReference type="NCBI Taxonomy" id="60889"/>
    <lineage>
        <taxon>Eukaryota</taxon>
        <taxon>Metazoa</taxon>
        <taxon>Ecdysozoa</taxon>
        <taxon>Arthropoda</taxon>
        <taxon>Hexapoda</taxon>
        <taxon>Insecta</taxon>
        <taxon>Pterygota</taxon>
        <taxon>Neoptera</taxon>
        <taxon>Endopterygota</taxon>
        <taxon>Hymenoptera</taxon>
        <taxon>Apocrita</taxon>
        <taxon>Aculeata</taxon>
        <taxon>Apoidea</taxon>
        <taxon>Anthophila</taxon>
        <taxon>Apidae</taxon>
        <taxon>Melipona</taxon>
    </lineage>
</organism>
<dbReference type="AlphaFoldDB" id="A0AA40KVF4"/>
<evidence type="ECO:0000313" key="1">
    <source>
        <dbReference type="EMBL" id="KAK1134332.1"/>
    </source>
</evidence>
<protein>
    <submittedName>
        <fullName evidence="1">Uncharacterized protein</fullName>
    </submittedName>
</protein>